<accession>A0ABR7NDT5</accession>
<comment type="caution">
    <text evidence="4">The sequence shown here is derived from an EMBL/GenBank/DDBJ whole genome shotgun (WGS) entry which is preliminary data.</text>
</comment>
<evidence type="ECO:0000259" key="3">
    <source>
        <dbReference type="Pfam" id="PF21117"/>
    </source>
</evidence>
<dbReference type="EMBL" id="JACRSZ010000013">
    <property type="protein sequence ID" value="MBC8573838.1"/>
    <property type="molecule type" value="Genomic_DNA"/>
</dbReference>
<dbReference type="Pfam" id="PF20446">
    <property type="entry name" value="ABC_N"/>
    <property type="match status" value="1"/>
</dbReference>
<evidence type="ECO:0000259" key="1">
    <source>
        <dbReference type="Pfam" id="PF09818"/>
    </source>
</evidence>
<protein>
    <submittedName>
        <fullName evidence="4">ABC-ATPase domain-containing protein</fullName>
    </submittedName>
</protein>
<dbReference type="PANTHER" id="PTHR38149:SF1">
    <property type="entry name" value="ATPASE"/>
    <property type="match status" value="1"/>
</dbReference>
<dbReference type="Pfam" id="PF21117">
    <property type="entry name" value="MRB1590_C"/>
    <property type="match status" value="1"/>
</dbReference>
<organism evidence="4 5">
    <name type="scientific">Jingyaoa shaoxingensis</name>
    <dbReference type="NCBI Taxonomy" id="2763671"/>
    <lineage>
        <taxon>Bacteria</taxon>
        <taxon>Bacillati</taxon>
        <taxon>Bacillota</taxon>
        <taxon>Clostridia</taxon>
        <taxon>Lachnospirales</taxon>
        <taxon>Lachnospiraceae</taxon>
        <taxon>Jingyaoa</taxon>
    </lineage>
</organism>
<proteinExistence type="predicted"/>
<feature type="domain" description="ATPase of the ABC class C-terminal" evidence="1">
    <location>
        <begin position="175"/>
        <end position="441"/>
    </location>
</feature>
<evidence type="ECO:0000313" key="4">
    <source>
        <dbReference type="EMBL" id="MBC8573838.1"/>
    </source>
</evidence>
<dbReference type="Proteomes" id="UP000657421">
    <property type="component" value="Unassembled WGS sequence"/>
</dbReference>
<reference evidence="4 5" key="1">
    <citation type="submission" date="2020-08" db="EMBL/GenBank/DDBJ databases">
        <title>Genome public.</title>
        <authorList>
            <person name="Liu C."/>
            <person name="Sun Q."/>
        </authorList>
    </citation>
    <scope>NUCLEOTIDE SEQUENCE [LARGE SCALE GENOMIC DNA]</scope>
    <source>
        <strain evidence="4 5">NSJ-46</strain>
    </source>
</reference>
<name>A0ABR7NDT5_9FIRM</name>
<dbReference type="InterPro" id="IPR046834">
    <property type="entry name" value="ABC_ATPase_C"/>
</dbReference>
<feature type="domain" description="MRB1590-like C-terminal" evidence="3">
    <location>
        <begin position="481"/>
        <end position="578"/>
    </location>
</feature>
<dbReference type="PANTHER" id="PTHR38149">
    <property type="entry name" value="ATPASE"/>
    <property type="match status" value="1"/>
</dbReference>
<dbReference type="RefSeq" id="WP_249309174.1">
    <property type="nucleotide sequence ID" value="NZ_JACRSZ010000013.1"/>
</dbReference>
<keyword evidence="5" id="KW-1185">Reference proteome</keyword>
<evidence type="ECO:0000259" key="2">
    <source>
        <dbReference type="Pfam" id="PF20446"/>
    </source>
</evidence>
<dbReference type="InterPro" id="IPR027417">
    <property type="entry name" value="P-loop_NTPase"/>
</dbReference>
<dbReference type="InterPro" id="IPR019195">
    <property type="entry name" value="ABC_ATPase_put"/>
</dbReference>
<feature type="domain" description="ATPase of the ABC class N-terminal" evidence="2">
    <location>
        <begin position="5"/>
        <end position="169"/>
    </location>
</feature>
<gene>
    <name evidence="4" type="ORF">H8716_12200</name>
</gene>
<dbReference type="Pfam" id="PF09818">
    <property type="entry name" value="ABC_ATPase"/>
    <property type="match status" value="1"/>
</dbReference>
<dbReference type="InterPro" id="IPR049069">
    <property type="entry name" value="MRB1590-like_C"/>
</dbReference>
<dbReference type="InterPro" id="IPR046833">
    <property type="entry name" value="ABC_N"/>
</dbReference>
<dbReference type="SUPFAM" id="SSF52540">
    <property type="entry name" value="P-loop containing nucleoside triphosphate hydrolases"/>
    <property type="match status" value="1"/>
</dbReference>
<evidence type="ECO:0000313" key="5">
    <source>
        <dbReference type="Proteomes" id="UP000657421"/>
    </source>
</evidence>
<sequence>MQSSNDLQQLLHSIDHKSYPAYKSLKGTYRFPAYTLSIDHVQGDPFASPSHISVQVPLKRAGFPQFCLKSALIRVTLSDYLTRQFAAQVARFSFRAKGSGKSGLISVSQCGPEVLARTACQIDNDPQNGLITARFFVGFPANGRSINAKELEKILFDFLPVCVEKTFYYRNLNAAEVKQTIDLCEDQDTIRKEMEKRKLVAFVADGAILPRESGVSSRPMKNAKAFTSPESLRVTVELPHKGTITGMGIPEGITLIVGGGYHGKSTLLNALDMGVYNHVAGDGREYVLTDATALKLRSEDGRFIKDVDISMFINDLPNGKDTRCFSTEDASGSTSQAAGIIEGMESGSCVFLLDEDTSATNFMVRDAFMQRLIAPDKEPITPFLERACDLYAQAGISTVLVAGSSGAFFHIADTVIQMDSYVPVDITEKAKALCNEFPIPETSVRPFAMPESHRIMTTDPKAVGKKRDYRTGAVRGEESLKVKLQGKDGFSLGKQTVDLRYIEQLIDCEQTASLGLLLKYAVEKLADSKKTLPEIVQFIETQLEEKGLYAFMEGKYISGGYAIPRVQEIYSCFNRYRRA</sequence>